<dbReference type="GO" id="GO:0003735">
    <property type="term" value="F:structural constituent of ribosome"/>
    <property type="evidence" value="ECO:0007669"/>
    <property type="project" value="InterPro"/>
</dbReference>
<comment type="similarity">
    <text evidence="1 4">Belongs to the universal ribosomal protein uL23 family.</text>
</comment>
<comment type="function">
    <text evidence="4">One of the early assembly proteins it binds 23S rRNA. One of the proteins that surrounds the polypeptide exit tunnel on the outside of the ribosome. Forms the main docking site for trigger factor binding to the ribosome.</text>
</comment>
<dbReference type="SUPFAM" id="SSF54189">
    <property type="entry name" value="Ribosomal proteins S24e, L23 and L15e"/>
    <property type="match status" value="1"/>
</dbReference>
<name>A0A2G9XC19_UNCKA</name>
<accession>A0A2G9XC19</accession>
<protein>
    <recommendedName>
        <fullName evidence="4">Large ribosomal subunit protein uL23</fullName>
    </recommendedName>
</protein>
<keyword evidence="4" id="KW-0694">RNA-binding</keyword>
<organism evidence="5 6">
    <name type="scientific">candidate division WWE3 bacterium CG23_combo_of_CG06-09_8_20_14_all_40_14</name>
    <dbReference type="NCBI Taxonomy" id="1975095"/>
    <lineage>
        <taxon>Bacteria</taxon>
        <taxon>Katanobacteria</taxon>
    </lineage>
</organism>
<dbReference type="InterPro" id="IPR012677">
    <property type="entry name" value="Nucleotide-bd_a/b_plait_sf"/>
</dbReference>
<dbReference type="GO" id="GO:0019843">
    <property type="term" value="F:rRNA binding"/>
    <property type="evidence" value="ECO:0007669"/>
    <property type="project" value="UniProtKB-UniRule"/>
</dbReference>
<evidence type="ECO:0000313" key="5">
    <source>
        <dbReference type="EMBL" id="PIP04506.1"/>
    </source>
</evidence>
<dbReference type="GO" id="GO:1990904">
    <property type="term" value="C:ribonucleoprotein complex"/>
    <property type="evidence" value="ECO:0007669"/>
    <property type="project" value="UniProtKB-KW"/>
</dbReference>
<dbReference type="PANTHER" id="PTHR11620">
    <property type="entry name" value="60S RIBOSOMAL PROTEIN L23A"/>
    <property type="match status" value="1"/>
</dbReference>
<dbReference type="AlphaFoldDB" id="A0A2G9XC19"/>
<evidence type="ECO:0000256" key="3">
    <source>
        <dbReference type="ARBA" id="ARBA00023274"/>
    </source>
</evidence>
<proteinExistence type="inferred from homology"/>
<reference evidence="5 6" key="1">
    <citation type="submission" date="2017-09" db="EMBL/GenBank/DDBJ databases">
        <title>Depth-based differentiation of microbial function through sediment-hosted aquifers and enrichment of novel symbionts in the deep terrestrial subsurface.</title>
        <authorList>
            <person name="Probst A.J."/>
            <person name="Ladd B."/>
            <person name="Jarett J.K."/>
            <person name="Geller-Mcgrath D.E."/>
            <person name="Sieber C.M."/>
            <person name="Emerson J.B."/>
            <person name="Anantharaman K."/>
            <person name="Thomas B.C."/>
            <person name="Malmstrom R."/>
            <person name="Stieglmeier M."/>
            <person name="Klingl A."/>
            <person name="Woyke T."/>
            <person name="Ryan C.M."/>
            <person name="Banfield J.F."/>
        </authorList>
    </citation>
    <scope>NUCLEOTIDE SEQUENCE [LARGE SCALE GENOMIC DNA]</scope>
    <source>
        <strain evidence="5">CG23_combo_of_CG06-09_8_20_14_all_40_14</strain>
    </source>
</reference>
<keyword evidence="2 4" id="KW-0689">Ribosomal protein</keyword>
<gene>
    <name evidence="4" type="primary">rplW</name>
    <name evidence="5" type="ORF">COX53_02195</name>
</gene>
<dbReference type="InterPro" id="IPR012678">
    <property type="entry name" value="Ribosomal_uL23/eL15/eS24_sf"/>
</dbReference>
<dbReference type="InterPro" id="IPR013025">
    <property type="entry name" value="Ribosomal_uL23-like"/>
</dbReference>
<evidence type="ECO:0000256" key="4">
    <source>
        <dbReference type="HAMAP-Rule" id="MF_01369"/>
    </source>
</evidence>
<evidence type="ECO:0000256" key="1">
    <source>
        <dbReference type="ARBA" id="ARBA00006700"/>
    </source>
</evidence>
<dbReference type="GO" id="GO:0005840">
    <property type="term" value="C:ribosome"/>
    <property type="evidence" value="ECO:0007669"/>
    <property type="project" value="UniProtKB-KW"/>
</dbReference>
<sequence>MKYTTIIKKPIITEKSMQLAKSGKYLFEVGLKATKGAVKNAVEDIFGVNVTEVKTLKNSAKQKRSMVNRNYRYRKSAIKKAIVKVKKGQKIDIFDVEKGGKK</sequence>
<dbReference type="Pfam" id="PF00276">
    <property type="entry name" value="Ribosomal_L23"/>
    <property type="match status" value="1"/>
</dbReference>
<comment type="caution">
    <text evidence="5">The sequence shown here is derived from an EMBL/GenBank/DDBJ whole genome shotgun (WGS) entry which is preliminary data.</text>
</comment>
<dbReference type="NCBIfam" id="NF004363">
    <property type="entry name" value="PRK05738.2-4"/>
    <property type="match status" value="1"/>
</dbReference>
<evidence type="ECO:0000313" key="6">
    <source>
        <dbReference type="Proteomes" id="UP000231388"/>
    </source>
</evidence>
<evidence type="ECO:0000256" key="2">
    <source>
        <dbReference type="ARBA" id="ARBA00022980"/>
    </source>
</evidence>
<dbReference type="Proteomes" id="UP000231388">
    <property type="component" value="Unassembled WGS sequence"/>
</dbReference>
<dbReference type="HAMAP" id="MF_01369_B">
    <property type="entry name" value="Ribosomal_uL23_B"/>
    <property type="match status" value="1"/>
</dbReference>
<comment type="subunit">
    <text evidence="4">Part of the 50S ribosomal subunit. Contacts protein L29, and trigger factor when it is bound to the ribosome.</text>
</comment>
<keyword evidence="4" id="KW-0699">rRNA-binding</keyword>
<dbReference type="GO" id="GO:0006412">
    <property type="term" value="P:translation"/>
    <property type="evidence" value="ECO:0007669"/>
    <property type="project" value="UniProtKB-UniRule"/>
</dbReference>
<keyword evidence="3 4" id="KW-0687">Ribonucleoprotein</keyword>
<dbReference type="Gene3D" id="3.30.70.330">
    <property type="match status" value="1"/>
</dbReference>
<dbReference type="EMBL" id="PCQY01000027">
    <property type="protein sequence ID" value="PIP04506.1"/>
    <property type="molecule type" value="Genomic_DNA"/>
</dbReference>